<proteinExistence type="predicted"/>
<accession>A0A4S8MRP0</accession>
<dbReference type="Proteomes" id="UP000297245">
    <property type="component" value="Unassembled WGS sequence"/>
</dbReference>
<sequence>MRVQRLAPIRVSSNTSLEDLVKELAEAGLTTSMANGMHNWAMQWLHDAQTTLPEHAYEWGCIMNLAADRTCQFGVPPCPVRVWNPPPEWNIEEAYEQRLRRLAWEGRNQRYPRVSEAKRRRDGTHGQPVAESSGVAPSTSQGEMRPSTSNAAPTIIEDTEMTDAAQEPTAPRQPSPMPIDSSGGRSVAGPSETTPQNVA</sequence>
<feature type="compositionally biased region" description="Polar residues" evidence="1">
    <location>
        <begin position="135"/>
        <end position="152"/>
    </location>
</feature>
<dbReference type="AlphaFoldDB" id="A0A4S8MRP0"/>
<reference evidence="2 3" key="1">
    <citation type="journal article" date="2019" name="Nat. Ecol. Evol.">
        <title>Megaphylogeny resolves global patterns of mushroom evolution.</title>
        <authorList>
            <person name="Varga T."/>
            <person name="Krizsan K."/>
            <person name="Foldi C."/>
            <person name="Dima B."/>
            <person name="Sanchez-Garcia M."/>
            <person name="Sanchez-Ramirez S."/>
            <person name="Szollosi G.J."/>
            <person name="Szarkandi J.G."/>
            <person name="Papp V."/>
            <person name="Albert L."/>
            <person name="Andreopoulos W."/>
            <person name="Angelini C."/>
            <person name="Antonin V."/>
            <person name="Barry K.W."/>
            <person name="Bougher N.L."/>
            <person name="Buchanan P."/>
            <person name="Buyck B."/>
            <person name="Bense V."/>
            <person name="Catcheside P."/>
            <person name="Chovatia M."/>
            <person name="Cooper J."/>
            <person name="Damon W."/>
            <person name="Desjardin D."/>
            <person name="Finy P."/>
            <person name="Geml J."/>
            <person name="Haridas S."/>
            <person name="Hughes K."/>
            <person name="Justo A."/>
            <person name="Karasinski D."/>
            <person name="Kautmanova I."/>
            <person name="Kiss B."/>
            <person name="Kocsube S."/>
            <person name="Kotiranta H."/>
            <person name="LaButti K.M."/>
            <person name="Lechner B.E."/>
            <person name="Liimatainen K."/>
            <person name="Lipzen A."/>
            <person name="Lukacs Z."/>
            <person name="Mihaltcheva S."/>
            <person name="Morgado L.N."/>
            <person name="Niskanen T."/>
            <person name="Noordeloos M.E."/>
            <person name="Ohm R.A."/>
            <person name="Ortiz-Santana B."/>
            <person name="Ovrebo C."/>
            <person name="Racz N."/>
            <person name="Riley R."/>
            <person name="Savchenko A."/>
            <person name="Shiryaev A."/>
            <person name="Soop K."/>
            <person name="Spirin V."/>
            <person name="Szebenyi C."/>
            <person name="Tomsovsky M."/>
            <person name="Tulloss R.E."/>
            <person name="Uehling J."/>
            <person name="Grigoriev I.V."/>
            <person name="Vagvolgyi C."/>
            <person name="Papp T."/>
            <person name="Martin F.M."/>
            <person name="Miettinen O."/>
            <person name="Hibbett D.S."/>
            <person name="Nagy L.G."/>
        </authorList>
    </citation>
    <scope>NUCLEOTIDE SEQUENCE [LARGE SCALE GENOMIC DNA]</scope>
    <source>
        <strain evidence="2 3">CBS 962.96</strain>
    </source>
</reference>
<gene>
    <name evidence="2" type="ORF">K435DRAFT_849770</name>
</gene>
<protein>
    <submittedName>
        <fullName evidence="2">Uncharacterized protein</fullName>
    </submittedName>
</protein>
<feature type="region of interest" description="Disordered" evidence="1">
    <location>
        <begin position="113"/>
        <end position="199"/>
    </location>
</feature>
<evidence type="ECO:0000313" key="3">
    <source>
        <dbReference type="Proteomes" id="UP000297245"/>
    </source>
</evidence>
<evidence type="ECO:0000313" key="2">
    <source>
        <dbReference type="EMBL" id="THV05780.1"/>
    </source>
</evidence>
<organism evidence="2 3">
    <name type="scientific">Dendrothele bispora (strain CBS 962.96)</name>
    <dbReference type="NCBI Taxonomy" id="1314807"/>
    <lineage>
        <taxon>Eukaryota</taxon>
        <taxon>Fungi</taxon>
        <taxon>Dikarya</taxon>
        <taxon>Basidiomycota</taxon>
        <taxon>Agaricomycotina</taxon>
        <taxon>Agaricomycetes</taxon>
        <taxon>Agaricomycetidae</taxon>
        <taxon>Agaricales</taxon>
        <taxon>Agaricales incertae sedis</taxon>
        <taxon>Dendrothele</taxon>
    </lineage>
</organism>
<name>A0A4S8MRP0_DENBC</name>
<keyword evidence="3" id="KW-1185">Reference proteome</keyword>
<evidence type="ECO:0000256" key="1">
    <source>
        <dbReference type="SAM" id="MobiDB-lite"/>
    </source>
</evidence>
<dbReference type="EMBL" id="ML179047">
    <property type="protein sequence ID" value="THV05780.1"/>
    <property type="molecule type" value="Genomic_DNA"/>
</dbReference>